<dbReference type="Proteomes" id="UP000624703">
    <property type="component" value="Unassembled WGS sequence"/>
</dbReference>
<evidence type="ECO:0000313" key="2">
    <source>
        <dbReference type="EMBL" id="MBK1789796.1"/>
    </source>
</evidence>
<protein>
    <submittedName>
        <fullName evidence="2">Uncharacterized protein</fullName>
    </submittedName>
</protein>
<sequence>MSWLEMTILIVAAIALCGGGMFHVWLKNSQVIVQREIEQIKMNIDENDDSINSVQVKIDRKLNLYRIRAELEGTGSELVDIPVHAIEKVLPADPLYVEETARKAVAQLTP</sequence>
<feature type="transmembrane region" description="Helical" evidence="1">
    <location>
        <begin position="6"/>
        <end position="26"/>
    </location>
</feature>
<reference evidence="2" key="1">
    <citation type="submission" date="2021-01" db="EMBL/GenBank/DDBJ databases">
        <title>Modified the classification status of verrucomicrobia.</title>
        <authorList>
            <person name="Feng X."/>
        </authorList>
    </citation>
    <scope>NUCLEOTIDE SEQUENCE</scope>
    <source>
        <strain evidence="2">_KCTC 22039</strain>
    </source>
</reference>
<keyword evidence="1" id="KW-0472">Membrane</keyword>
<keyword evidence="3" id="KW-1185">Reference proteome</keyword>
<dbReference type="AlphaFoldDB" id="A0A8J7MC58"/>
<keyword evidence="1" id="KW-1133">Transmembrane helix</keyword>
<proteinExistence type="predicted"/>
<keyword evidence="1" id="KW-0812">Transmembrane</keyword>
<accession>A0A8J7MC58</accession>
<organism evidence="2 3">
    <name type="scientific">Persicirhabdus sediminis</name>
    <dbReference type="NCBI Taxonomy" id="454144"/>
    <lineage>
        <taxon>Bacteria</taxon>
        <taxon>Pseudomonadati</taxon>
        <taxon>Verrucomicrobiota</taxon>
        <taxon>Verrucomicrobiia</taxon>
        <taxon>Verrucomicrobiales</taxon>
        <taxon>Verrucomicrobiaceae</taxon>
        <taxon>Persicirhabdus</taxon>
    </lineage>
</organism>
<comment type="caution">
    <text evidence="2">The sequence shown here is derived from an EMBL/GenBank/DDBJ whole genome shotgun (WGS) entry which is preliminary data.</text>
</comment>
<name>A0A8J7MC58_9BACT</name>
<evidence type="ECO:0000256" key="1">
    <source>
        <dbReference type="SAM" id="Phobius"/>
    </source>
</evidence>
<dbReference type="EMBL" id="JAENIM010000009">
    <property type="protein sequence ID" value="MBK1789796.1"/>
    <property type="molecule type" value="Genomic_DNA"/>
</dbReference>
<gene>
    <name evidence="2" type="ORF">JIN82_01370</name>
</gene>
<evidence type="ECO:0000313" key="3">
    <source>
        <dbReference type="Proteomes" id="UP000624703"/>
    </source>
</evidence>